<evidence type="ECO:0000256" key="3">
    <source>
        <dbReference type="ARBA" id="ARBA00022821"/>
    </source>
</evidence>
<dbReference type="Gene3D" id="1.20.5.4130">
    <property type="match status" value="1"/>
</dbReference>
<dbReference type="Proteomes" id="UP001153076">
    <property type="component" value="Unassembled WGS sequence"/>
</dbReference>
<keyword evidence="1" id="KW-0677">Repeat</keyword>
<dbReference type="GO" id="GO:0006952">
    <property type="term" value="P:defense response"/>
    <property type="evidence" value="ECO:0007669"/>
    <property type="project" value="UniProtKB-KW"/>
</dbReference>
<feature type="domain" description="Disease resistance N-terminal" evidence="4">
    <location>
        <begin position="14"/>
        <end position="106"/>
    </location>
</feature>
<dbReference type="OrthoDB" id="1749024at2759"/>
<dbReference type="Pfam" id="PF18052">
    <property type="entry name" value="Rx_N"/>
    <property type="match status" value="1"/>
</dbReference>
<organism evidence="5 6">
    <name type="scientific">Carnegiea gigantea</name>
    <dbReference type="NCBI Taxonomy" id="171969"/>
    <lineage>
        <taxon>Eukaryota</taxon>
        <taxon>Viridiplantae</taxon>
        <taxon>Streptophyta</taxon>
        <taxon>Embryophyta</taxon>
        <taxon>Tracheophyta</taxon>
        <taxon>Spermatophyta</taxon>
        <taxon>Magnoliopsida</taxon>
        <taxon>eudicotyledons</taxon>
        <taxon>Gunneridae</taxon>
        <taxon>Pentapetalae</taxon>
        <taxon>Caryophyllales</taxon>
        <taxon>Cactineae</taxon>
        <taxon>Cactaceae</taxon>
        <taxon>Cactoideae</taxon>
        <taxon>Echinocereeae</taxon>
        <taxon>Carnegiea</taxon>
    </lineage>
</organism>
<evidence type="ECO:0000256" key="1">
    <source>
        <dbReference type="ARBA" id="ARBA00022737"/>
    </source>
</evidence>
<name>A0A9Q1QT84_9CARY</name>
<proteinExistence type="predicted"/>
<dbReference type="EMBL" id="JAKOGI010000009">
    <property type="protein sequence ID" value="KAJ8451455.1"/>
    <property type="molecule type" value="Genomic_DNA"/>
</dbReference>
<keyword evidence="3" id="KW-0611">Plant defense</keyword>
<dbReference type="AlphaFoldDB" id="A0A9Q1QT84"/>
<dbReference type="GO" id="GO:0000166">
    <property type="term" value="F:nucleotide binding"/>
    <property type="evidence" value="ECO:0007669"/>
    <property type="project" value="UniProtKB-KW"/>
</dbReference>
<keyword evidence="6" id="KW-1185">Reference proteome</keyword>
<comment type="caution">
    <text evidence="5">The sequence shown here is derived from an EMBL/GenBank/DDBJ whole genome shotgun (WGS) entry which is preliminary data.</text>
</comment>
<evidence type="ECO:0000256" key="2">
    <source>
        <dbReference type="ARBA" id="ARBA00022741"/>
    </source>
</evidence>
<evidence type="ECO:0000313" key="6">
    <source>
        <dbReference type="Proteomes" id="UP001153076"/>
    </source>
</evidence>
<sequence>MDLMTGFVTESTNSLLKAAMGRIVQEIKLAWGFKADLQDLERQLRRLNAILCGSVQTRSGAGNNPALDEWLKDIRKVAYQAEDIMDEYSYELLKRKIALRNRPQRLRRVKTKTRFIFSLSSNPVMFRFKMARRVKSIRESINIIYKKAKQLGISPVEVTGGKSYVYNSDDHNVIAMSLQRQMPYNEVLIKRKGAEDTIFRNPLRPVLQSAFIY</sequence>
<accession>A0A9Q1QT84</accession>
<evidence type="ECO:0000313" key="5">
    <source>
        <dbReference type="EMBL" id="KAJ8451455.1"/>
    </source>
</evidence>
<reference evidence="5" key="1">
    <citation type="submission" date="2022-04" db="EMBL/GenBank/DDBJ databases">
        <title>Carnegiea gigantea Genome sequencing and assembly v2.</title>
        <authorList>
            <person name="Copetti D."/>
            <person name="Sanderson M.J."/>
            <person name="Burquez A."/>
            <person name="Wojciechowski M.F."/>
        </authorList>
    </citation>
    <scope>NUCLEOTIDE SEQUENCE</scope>
    <source>
        <strain evidence="5">SGP5-SGP5p</strain>
        <tissue evidence="5">Aerial part</tissue>
    </source>
</reference>
<keyword evidence="2" id="KW-0547">Nucleotide-binding</keyword>
<gene>
    <name evidence="5" type="ORF">Cgig2_017846</name>
</gene>
<protein>
    <recommendedName>
        <fullName evidence="4">Disease resistance N-terminal domain-containing protein</fullName>
    </recommendedName>
</protein>
<dbReference type="InterPro" id="IPR041118">
    <property type="entry name" value="Rx_N"/>
</dbReference>
<evidence type="ECO:0000259" key="4">
    <source>
        <dbReference type="Pfam" id="PF18052"/>
    </source>
</evidence>